<dbReference type="GO" id="GO:0071973">
    <property type="term" value="P:bacterial-type flagellum-dependent cell motility"/>
    <property type="evidence" value="ECO:0007669"/>
    <property type="project" value="InterPro"/>
</dbReference>
<keyword evidence="3" id="KW-0282">Flagellum</keyword>
<keyword evidence="3" id="KW-0969">Cilium</keyword>
<dbReference type="InterPro" id="IPR001492">
    <property type="entry name" value="Flagellin"/>
</dbReference>
<dbReference type="AlphaFoldDB" id="A0A8J8B1C6"/>
<dbReference type="EMBL" id="JAGSND010000003">
    <property type="protein sequence ID" value="MBR0597521.1"/>
    <property type="molecule type" value="Genomic_DNA"/>
</dbReference>
<dbReference type="RefSeq" id="WP_227017652.1">
    <property type="nucleotide sequence ID" value="NZ_JAGSND010000003.1"/>
</dbReference>
<keyword evidence="3" id="KW-0966">Cell projection</keyword>
<evidence type="ECO:0000313" key="3">
    <source>
        <dbReference type="EMBL" id="MBR0597521.1"/>
    </source>
</evidence>
<dbReference type="InterPro" id="IPR001029">
    <property type="entry name" value="Flagellin_N"/>
</dbReference>
<name>A0A8J8B1C6_9FIRM</name>
<reference evidence="3" key="2">
    <citation type="submission" date="2021-04" db="EMBL/GenBank/DDBJ databases">
        <authorList>
            <person name="Liu J."/>
        </authorList>
    </citation>
    <scope>NUCLEOTIDE SEQUENCE</scope>
    <source>
        <strain evidence="3">BAD-6</strain>
    </source>
</reference>
<keyword evidence="1" id="KW-0175">Coiled coil</keyword>
<reference evidence="3" key="1">
    <citation type="submission" date="2021-04" db="EMBL/GenBank/DDBJ databases">
        <title>Sinoanaerobacter chloroacetimidivorans sp. nov., an obligate anaerobic bacterium isolated from anaerobic sludge.</title>
        <authorList>
            <person name="Bao Y."/>
        </authorList>
    </citation>
    <scope>NUCLEOTIDE SEQUENCE</scope>
    <source>
        <strain evidence="3">BAD-6</strain>
    </source>
</reference>
<dbReference type="PANTHER" id="PTHR42792">
    <property type="entry name" value="FLAGELLIN"/>
    <property type="match status" value="1"/>
</dbReference>
<keyword evidence="4" id="KW-1185">Reference proteome</keyword>
<dbReference type="SUPFAM" id="SSF64518">
    <property type="entry name" value="Phase 1 flagellin"/>
    <property type="match status" value="1"/>
</dbReference>
<evidence type="ECO:0000313" key="4">
    <source>
        <dbReference type="Proteomes" id="UP000675664"/>
    </source>
</evidence>
<dbReference type="Proteomes" id="UP000675664">
    <property type="component" value="Unassembled WGS sequence"/>
</dbReference>
<proteinExistence type="predicted"/>
<accession>A0A8J8B1C6</accession>
<protein>
    <submittedName>
        <fullName evidence="3">Flagellar hook-associated protein FlgL</fullName>
    </submittedName>
</protein>
<gene>
    <name evidence="3" type="primary">flgL</name>
    <name evidence="3" type="ORF">KCX82_06540</name>
</gene>
<comment type="caution">
    <text evidence="3">The sequence shown here is derived from an EMBL/GenBank/DDBJ whole genome shotgun (WGS) entry which is preliminary data.</text>
</comment>
<organism evidence="3 4">
    <name type="scientific">Sinanaerobacter chloroacetimidivorans</name>
    <dbReference type="NCBI Taxonomy" id="2818044"/>
    <lineage>
        <taxon>Bacteria</taxon>
        <taxon>Bacillati</taxon>
        <taxon>Bacillota</taxon>
        <taxon>Clostridia</taxon>
        <taxon>Peptostreptococcales</taxon>
        <taxon>Anaerovoracaceae</taxon>
        <taxon>Sinanaerobacter</taxon>
    </lineage>
</organism>
<sequence length="342" mass="37664">MRITNKMITNKYIRTVNTLSYDLDKLNTQVASGRKFMKASENTSAAVKAFQIRRDMSSVEGYQANIEHANASLTNAESALNHMEELMQEAREKILAAQNGTNSQEERKVIATQIKNIQQQLLQTLNSQASDVYYFGGSNTDTPPFSIDTATGSLMYNGNILNDIVSGSDEEKALASDSMYVDIGLGLQIIPDPNDLTKTIVDPKSVFQYTLPGINIVGSGTTTVDGVTVSNNLYDLLGQIASGLESDTYTYESVDILYGQFTKTSAQIVYGLTEVGAKTSYLEFMKGRYETSTLNNQERQLSIEGADPTSTIIKFKSQEVAYQAALQMGTQIIQPSIFDYLR</sequence>
<feature type="coiled-coil region" evidence="1">
    <location>
        <begin position="59"/>
        <end position="100"/>
    </location>
</feature>
<dbReference type="NCBIfam" id="TIGR02550">
    <property type="entry name" value="flagell_flgL"/>
    <property type="match status" value="1"/>
</dbReference>
<evidence type="ECO:0000259" key="2">
    <source>
        <dbReference type="Pfam" id="PF00669"/>
    </source>
</evidence>
<dbReference type="GO" id="GO:0005198">
    <property type="term" value="F:structural molecule activity"/>
    <property type="evidence" value="ECO:0007669"/>
    <property type="project" value="InterPro"/>
</dbReference>
<feature type="domain" description="Flagellin N-terminal" evidence="2">
    <location>
        <begin position="4"/>
        <end position="127"/>
    </location>
</feature>
<dbReference type="GO" id="GO:0009424">
    <property type="term" value="C:bacterial-type flagellum hook"/>
    <property type="evidence" value="ECO:0007669"/>
    <property type="project" value="InterPro"/>
</dbReference>
<evidence type="ECO:0000256" key="1">
    <source>
        <dbReference type="SAM" id="Coils"/>
    </source>
</evidence>
<dbReference type="PANTHER" id="PTHR42792:SF1">
    <property type="entry name" value="FLAGELLAR HOOK-ASSOCIATED PROTEIN 3"/>
    <property type="match status" value="1"/>
</dbReference>
<dbReference type="InterPro" id="IPR013384">
    <property type="entry name" value="Flagell_FlgL"/>
</dbReference>
<dbReference type="Gene3D" id="1.20.1330.10">
    <property type="entry name" value="f41 fragment of flagellin, N-terminal domain"/>
    <property type="match status" value="1"/>
</dbReference>
<dbReference type="Pfam" id="PF00669">
    <property type="entry name" value="Flagellin_N"/>
    <property type="match status" value="1"/>
</dbReference>